<evidence type="ECO:0000313" key="6">
    <source>
        <dbReference type="Xenbase" id="XB-GENE-29085619"/>
    </source>
</evidence>
<name>A0A803JRR8_XENTR</name>
<reference evidence="5" key="3">
    <citation type="submission" date="2025-04" db="UniProtKB">
        <authorList>
            <consortium name="RefSeq"/>
        </authorList>
    </citation>
    <scope>IDENTIFICATION</scope>
    <source>
        <strain evidence="5">Nigerian</strain>
        <tissue evidence="5">Liver and blood</tissue>
    </source>
</reference>
<dbReference type="CDD" id="cd22168">
    <property type="entry name" value="F-box_FBXO6-like"/>
    <property type="match status" value="1"/>
</dbReference>
<dbReference type="FunFam" id="1.20.1280.50:FF:000002">
    <property type="entry name" value="F-box only protein 44"/>
    <property type="match status" value="1"/>
</dbReference>
<dbReference type="PROSITE" id="PS50181">
    <property type="entry name" value="FBOX"/>
    <property type="match status" value="1"/>
</dbReference>
<gene>
    <name evidence="6" type="primary">fbxo44</name>
    <name evidence="3 5" type="synonym">LOC101731802</name>
</gene>
<dbReference type="GO" id="GO:0005737">
    <property type="term" value="C:cytoplasm"/>
    <property type="evidence" value="ECO:0000318"/>
    <property type="project" value="GO_Central"/>
</dbReference>
<dbReference type="FunFam" id="2.60.120.260:FF:000447">
    <property type="entry name" value="F-box protein 6"/>
    <property type="match status" value="1"/>
</dbReference>
<keyword evidence="4" id="KW-1185">Reference proteome</keyword>
<dbReference type="GO" id="GO:0036503">
    <property type="term" value="P:ERAD pathway"/>
    <property type="evidence" value="ECO:0000318"/>
    <property type="project" value="GO_Central"/>
</dbReference>
<feature type="domain" description="F-box" evidence="1">
    <location>
        <begin position="1"/>
        <end position="47"/>
    </location>
</feature>
<dbReference type="RefSeq" id="XP_017951368.1">
    <property type="nucleotide sequence ID" value="XM_018095879.2"/>
</dbReference>
<protein>
    <submittedName>
        <fullName evidence="3 5">F-box only protein 6</fullName>
    </submittedName>
</protein>
<dbReference type="Gene3D" id="2.60.120.260">
    <property type="entry name" value="Galactose-binding domain-like"/>
    <property type="match status" value="1"/>
</dbReference>
<dbReference type="GO" id="GO:0019005">
    <property type="term" value="C:SCF ubiquitin ligase complex"/>
    <property type="evidence" value="ECO:0000318"/>
    <property type="project" value="GO_Central"/>
</dbReference>
<dbReference type="PANTHER" id="PTHR12125:SF12">
    <property type="entry name" value="F-BOX ONLY PROTEIN 6"/>
    <property type="match status" value="1"/>
</dbReference>
<evidence type="ECO:0000313" key="3">
    <source>
        <dbReference type="Ensembl" id="ENSXETP00000110710"/>
    </source>
</evidence>
<dbReference type="InterPro" id="IPR039752">
    <property type="entry name" value="F-box_only"/>
</dbReference>
<dbReference type="Pfam" id="PF12937">
    <property type="entry name" value="F-box-like"/>
    <property type="match status" value="1"/>
</dbReference>
<evidence type="ECO:0000313" key="5">
    <source>
        <dbReference type="RefSeq" id="XP_017951368.1"/>
    </source>
</evidence>
<dbReference type="Reactome" id="R-XTR-8951664">
    <property type="pathway name" value="Neddylation"/>
</dbReference>
<sequence>MLKINQLPEDALLHILVLVPATDLIRYRRVCTMWRNLIDSPTLWKTKCMRMGYISKDCKKSPQDWKIFYHISSLKRNLLQNPQAEDSFKSWKIEQNGGDRWNIEDLPGDCGQPFPDEHIKKYFVTSYTECKKSQLIQLKKMGYQDKLMDTVQPDIVIEDWYARRWDCGSTYEIVVQLLSKHKKVLKEFRPNLVRMESHSETYWQQMKHIFYNYGPGIRYIYFQHGGQDTKYWGGWYGVRVTNSSVTIEPGNLD</sequence>
<dbReference type="Proteomes" id="UP000008143">
    <property type="component" value="Chromosome 7"/>
</dbReference>
<evidence type="ECO:0000313" key="4">
    <source>
        <dbReference type="Proteomes" id="UP000008143"/>
    </source>
</evidence>
<dbReference type="InterPro" id="IPR036047">
    <property type="entry name" value="F-box-like_dom_sf"/>
</dbReference>
<dbReference type="PROSITE" id="PS51114">
    <property type="entry name" value="FBA"/>
    <property type="match status" value="1"/>
</dbReference>
<evidence type="ECO:0000259" key="1">
    <source>
        <dbReference type="PROSITE" id="PS50181"/>
    </source>
</evidence>
<dbReference type="SMART" id="SM01198">
    <property type="entry name" value="FBA"/>
    <property type="match status" value="1"/>
</dbReference>
<evidence type="ECO:0000259" key="2">
    <source>
        <dbReference type="PROSITE" id="PS51114"/>
    </source>
</evidence>
<dbReference type="InterPro" id="IPR001810">
    <property type="entry name" value="F-box_dom"/>
</dbReference>
<dbReference type="GO" id="GO:0031146">
    <property type="term" value="P:SCF-dependent proteasomal ubiquitin-dependent protein catabolic process"/>
    <property type="evidence" value="ECO:0000318"/>
    <property type="project" value="GO_Central"/>
</dbReference>
<dbReference type="AGR" id="Xenbase:XB-GENE-29085619"/>
<dbReference type="Reactome" id="R-XTR-983168">
    <property type="pathway name" value="Antigen processing: Ubiquitination &amp; Proteasome degradation"/>
</dbReference>
<dbReference type="InterPro" id="IPR007397">
    <property type="entry name" value="F-box-assoc_dom"/>
</dbReference>
<reference evidence="3" key="1">
    <citation type="journal article" date="2010" name="Science">
        <title>The genome of the Western clawed frog Xenopus tropicalis.</title>
        <authorList>
            <person name="Hellsten U."/>
            <person name="Harland R.M."/>
            <person name="Gilchrist M.J."/>
            <person name="Hendrix D."/>
            <person name="Jurka J."/>
            <person name="Kapitonov V."/>
            <person name="Ovcharenko I."/>
            <person name="Putnam N.H."/>
            <person name="Shu S."/>
            <person name="Taher L."/>
            <person name="Blitz I.L."/>
            <person name="Blumberg B."/>
            <person name="Dichmann D.S."/>
            <person name="Dubchak I."/>
            <person name="Amaya E."/>
            <person name="Detter J.C."/>
            <person name="Fletcher R."/>
            <person name="Gerhard D.S."/>
            <person name="Goodstein D."/>
            <person name="Graves T."/>
            <person name="Grigoriev I.V."/>
            <person name="Grimwood J."/>
            <person name="Kawashima T."/>
            <person name="Lindquist E."/>
            <person name="Lucas S.M."/>
            <person name="Mead P.E."/>
            <person name="Mitros T."/>
            <person name="Ogino H."/>
            <person name="Ohta Y."/>
            <person name="Poliakov A.V."/>
            <person name="Pollet N."/>
            <person name="Robert J."/>
            <person name="Salamov A."/>
            <person name="Sater A.K."/>
            <person name="Schmutz J."/>
            <person name="Terry A."/>
            <person name="Vize P.D."/>
            <person name="Warren W.C."/>
            <person name="Wells D."/>
            <person name="Wills A."/>
            <person name="Wilson R.K."/>
            <person name="Zimmerman L.B."/>
            <person name="Zorn A.M."/>
            <person name="Grainger R."/>
            <person name="Grammer T."/>
            <person name="Khokha M.K."/>
            <person name="Richardson P.M."/>
            <person name="Rokhsar D.S."/>
        </authorList>
    </citation>
    <scope>NUCLEOTIDE SEQUENCE [LARGE SCALE GENOMIC DNA]</scope>
    <source>
        <strain evidence="3">Nigerian</strain>
    </source>
</reference>
<dbReference type="Xenbase" id="XB-GENE-29085619">
    <property type="gene designation" value="fbxo44"/>
</dbReference>
<dbReference type="Gene3D" id="1.20.1280.50">
    <property type="match status" value="1"/>
</dbReference>
<dbReference type="CTD" id="93611"/>
<proteinExistence type="predicted"/>
<dbReference type="SMART" id="SM00256">
    <property type="entry name" value="FBOX"/>
    <property type="match status" value="1"/>
</dbReference>
<dbReference type="KEGG" id="xtr:101731802"/>
<reference evidence="3" key="2">
    <citation type="submission" date="2021-03" db="UniProtKB">
        <authorList>
            <consortium name="Ensembl"/>
        </authorList>
    </citation>
    <scope>IDENTIFICATION</scope>
</reference>
<dbReference type="AlphaFoldDB" id="A0A803JRR8"/>
<dbReference type="SUPFAM" id="SSF49785">
    <property type="entry name" value="Galactose-binding domain-like"/>
    <property type="match status" value="1"/>
</dbReference>
<dbReference type="PANTHER" id="PTHR12125">
    <property type="entry name" value="F-BOX ONLY PROTEIN 6-LIKE PROTEIN"/>
    <property type="match status" value="1"/>
</dbReference>
<dbReference type="SUPFAM" id="SSF81383">
    <property type="entry name" value="F-box domain"/>
    <property type="match status" value="1"/>
</dbReference>
<dbReference type="GeneID" id="101731802"/>
<dbReference type="Ensembl" id="ENSXETT00000123318">
    <property type="protein sequence ID" value="ENSXETP00000110710"/>
    <property type="gene ID" value="ENSXETG00000042947"/>
</dbReference>
<dbReference type="InterPro" id="IPR008979">
    <property type="entry name" value="Galactose-bd-like_sf"/>
</dbReference>
<dbReference type="OMA" id="HIFFQHG"/>
<feature type="domain" description="FBA" evidence="2">
    <location>
        <begin position="68"/>
        <end position="249"/>
    </location>
</feature>
<organism evidence="3">
    <name type="scientific">Xenopus tropicalis</name>
    <name type="common">Western clawed frog</name>
    <name type="synonym">Silurana tropicalis</name>
    <dbReference type="NCBI Taxonomy" id="8364"/>
    <lineage>
        <taxon>Eukaryota</taxon>
        <taxon>Metazoa</taxon>
        <taxon>Chordata</taxon>
        <taxon>Craniata</taxon>
        <taxon>Vertebrata</taxon>
        <taxon>Euteleostomi</taxon>
        <taxon>Amphibia</taxon>
        <taxon>Batrachia</taxon>
        <taxon>Anura</taxon>
        <taxon>Pipoidea</taxon>
        <taxon>Pipidae</taxon>
        <taxon>Xenopodinae</taxon>
        <taxon>Xenopus</taxon>
        <taxon>Silurana</taxon>
    </lineage>
</organism>
<dbReference type="GeneTree" id="ENSGT00940000159408"/>
<dbReference type="GO" id="GO:0006516">
    <property type="term" value="P:glycoprotein catabolic process"/>
    <property type="evidence" value="ECO:0000318"/>
    <property type="project" value="GO_Central"/>
</dbReference>
<dbReference type="OrthoDB" id="1107553at2759"/>
<dbReference type="Pfam" id="PF04300">
    <property type="entry name" value="FBA"/>
    <property type="match status" value="1"/>
</dbReference>
<accession>A0A803JRR8</accession>